<feature type="repeat" description="ANK" evidence="3">
    <location>
        <begin position="315"/>
        <end position="347"/>
    </location>
</feature>
<dbReference type="PROSITE" id="PS50088">
    <property type="entry name" value="ANK_REPEAT"/>
    <property type="match status" value="5"/>
</dbReference>
<dbReference type="SUPFAM" id="SSF48403">
    <property type="entry name" value="Ankyrin repeat"/>
    <property type="match status" value="1"/>
</dbReference>
<name>A0AAD6C024_9EURO</name>
<dbReference type="PROSITE" id="PS50297">
    <property type="entry name" value="ANK_REP_REGION"/>
    <property type="match status" value="4"/>
</dbReference>
<keyword evidence="1" id="KW-0677">Repeat</keyword>
<evidence type="ECO:0000313" key="4">
    <source>
        <dbReference type="EMBL" id="KAJ5439921.1"/>
    </source>
</evidence>
<organism evidence="4 5">
    <name type="scientific">Penicillium daleae</name>
    <dbReference type="NCBI Taxonomy" id="63821"/>
    <lineage>
        <taxon>Eukaryota</taxon>
        <taxon>Fungi</taxon>
        <taxon>Dikarya</taxon>
        <taxon>Ascomycota</taxon>
        <taxon>Pezizomycotina</taxon>
        <taxon>Eurotiomycetes</taxon>
        <taxon>Eurotiomycetidae</taxon>
        <taxon>Eurotiales</taxon>
        <taxon>Aspergillaceae</taxon>
        <taxon>Penicillium</taxon>
    </lineage>
</organism>
<proteinExistence type="predicted"/>
<dbReference type="RefSeq" id="XP_056763150.1">
    <property type="nucleotide sequence ID" value="XM_056914301.1"/>
</dbReference>
<dbReference type="InterPro" id="IPR002110">
    <property type="entry name" value="Ankyrin_rpt"/>
</dbReference>
<dbReference type="InterPro" id="IPR036770">
    <property type="entry name" value="Ankyrin_rpt-contain_sf"/>
</dbReference>
<keyword evidence="5" id="KW-1185">Reference proteome</keyword>
<protein>
    <recommendedName>
        <fullName evidence="6">F-box domain-containing protein</fullName>
    </recommendedName>
</protein>
<feature type="repeat" description="ANK" evidence="3">
    <location>
        <begin position="117"/>
        <end position="149"/>
    </location>
</feature>
<feature type="repeat" description="ANK" evidence="3">
    <location>
        <begin position="50"/>
        <end position="82"/>
    </location>
</feature>
<dbReference type="GeneID" id="81604544"/>
<reference evidence="4" key="1">
    <citation type="submission" date="2022-12" db="EMBL/GenBank/DDBJ databases">
        <authorList>
            <person name="Petersen C."/>
        </authorList>
    </citation>
    <scope>NUCLEOTIDE SEQUENCE</scope>
    <source>
        <strain evidence="4">IBT 16125</strain>
    </source>
</reference>
<evidence type="ECO:0000256" key="1">
    <source>
        <dbReference type="ARBA" id="ARBA00022737"/>
    </source>
</evidence>
<dbReference type="Pfam" id="PF12796">
    <property type="entry name" value="Ank_2"/>
    <property type="match status" value="3"/>
</dbReference>
<evidence type="ECO:0000256" key="2">
    <source>
        <dbReference type="ARBA" id="ARBA00023043"/>
    </source>
</evidence>
<dbReference type="PANTHER" id="PTHR24198:SF165">
    <property type="entry name" value="ANKYRIN REPEAT-CONTAINING PROTEIN-RELATED"/>
    <property type="match status" value="1"/>
</dbReference>
<gene>
    <name evidence="4" type="ORF">N7458_010919</name>
</gene>
<sequence>MPLLNLPTEIIIIIAKSIEHPGELATLARTSRFLYEVAIPILYARNAKYKGSSALLRAAKMGMTETVKLCIKYGANLNACTEDHRTALIHAADNGHVEIAELLLANQATHISACDMTGDSATYLAARNNNPDMLETLLRHGADADQVHRDGMGLLHMPDLSSEIMRMLLQYGANPGQMDSAGNTPLPKAVKSRNFQHMVLLLICSAGSMIGPADLEDDPLAVALHRQDEGILRLLLSYGVHSSFAIHLRGATVLHMAIHLDRPRMLQVLLEEGLDPNLRERTGPTPLHFAVEKRNLETTRILLEHGANTQLIDNNNNTPHHIAASNRQILILQLLLVNDADPVVREYFSRTPIDEYDSPEAESVLLTKGPMGSRLVRLLRDASSAKRPPGHPVIFARRKGSRMKSSSLWCWT</sequence>
<comment type="caution">
    <text evidence="4">The sequence shown here is derived from an EMBL/GenBank/DDBJ whole genome shotgun (WGS) entry which is preliminary data.</text>
</comment>
<reference evidence="4" key="2">
    <citation type="journal article" date="2023" name="IMA Fungus">
        <title>Comparative genomic study of the Penicillium genus elucidates a diverse pangenome and 15 lateral gene transfer events.</title>
        <authorList>
            <person name="Petersen C."/>
            <person name="Sorensen T."/>
            <person name="Nielsen M.R."/>
            <person name="Sondergaard T.E."/>
            <person name="Sorensen J.L."/>
            <person name="Fitzpatrick D.A."/>
            <person name="Frisvad J.C."/>
            <person name="Nielsen K.L."/>
        </authorList>
    </citation>
    <scope>NUCLEOTIDE SEQUENCE</scope>
    <source>
        <strain evidence="4">IBT 16125</strain>
    </source>
</reference>
<dbReference type="SMART" id="SM00248">
    <property type="entry name" value="ANK"/>
    <property type="match status" value="7"/>
</dbReference>
<evidence type="ECO:0008006" key="6">
    <source>
        <dbReference type="Google" id="ProtNLM"/>
    </source>
</evidence>
<feature type="repeat" description="ANK" evidence="3">
    <location>
        <begin position="249"/>
        <end position="281"/>
    </location>
</feature>
<evidence type="ECO:0000313" key="5">
    <source>
        <dbReference type="Proteomes" id="UP001213681"/>
    </source>
</evidence>
<dbReference type="EMBL" id="JAPVEA010000008">
    <property type="protein sequence ID" value="KAJ5439921.1"/>
    <property type="molecule type" value="Genomic_DNA"/>
</dbReference>
<dbReference type="Proteomes" id="UP001213681">
    <property type="component" value="Unassembled WGS sequence"/>
</dbReference>
<evidence type="ECO:0000256" key="3">
    <source>
        <dbReference type="PROSITE-ProRule" id="PRU00023"/>
    </source>
</evidence>
<dbReference type="Gene3D" id="1.25.40.20">
    <property type="entry name" value="Ankyrin repeat-containing domain"/>
    <property type="match status" value="2"/>
</dbReference>
<accession>A0AAD6C024</accession>
<dbReference type="PANTHER" id="PTHR24198">
    <property type="entry name" value="ANKYRIN REPEAT AND PROTEIN KINASE DOMAIN-CONTAINING PROTEIN"/>
    <property type="match status" value="1"/>
</dbReference>
<keyword evidence="2 3" id="KW-0040">ANK repeat</keyword>
<dbReference type="AlphaFoldDB" id="A0AAD6C024"/>
<feature type="repeat" description="ANK" evidence="3">
    <location>
        <begin position="282"/>
        <end position="314"/>
    </location>
</feature>